<proteinExistence type="predicted"/>
<evidence type="ECO:0000256" key="1">
    <source>
        <dbReference type="SAM" id="MobiDB-lite"/>
    </source>
</evidence>
<evidence type="ECO:0000313" key="3">
    <source>
        <dbReference type="Proteomes" id="UP000007151"/>
    </source>
</evidence>
<dbReference type="KEGG" id="dpl:KGM_206473A"/>
<gene>
    <name evidence="2" type="ORF">KGM_206473A</name>
</gene>
<organism evidence="2 3">
    <name type="scientific">Danaus plexippus plexippus</name>
    <dbReference type="NCBI Taxonomy" id="278856"/>
    <lineage>
        <taxon>Eukaryota</taxon>
        <taxon>Metazoa</taxon>
        <taxon>Ecdysozoa</taxon>
        <taxon>Arthropoda</taxon>
        <taxon>Hexapoda</taxon>
        <taxon>Insecta</taxon>
        <taxon>Pterygota</taxon>
        <taxon>Neoptera</taxon>
        <taxon>Endopterygota</taxon>
        <taxon>Lepidoptera</taxon>
        <taxon>Glossata</taxon>
        <taxon>Ditrysia</taxon>
        <taxon>Papilionoidea</taxon>
        <taxon>Nymphalidae</taxon>
        <taxon>Danainae</taxon>
        <taxon>Danaini</taxon>
        <taxon>Danaina</taxon>
        <taxon>Danaus</taxon>
        <taxon>Danaus</taxon>
    </lineage>
</organism>
<name>A0A212FJB8_DANPL</name>
<dbReference type="AlphaFoldDB" id="A0A212FJB8"/>
<dbReference type="EMBL" id="AGBW02008294">
    <property type="protein sequence ID" value="OWR53824.1"/>
    <property type="molecule type" value="Genomic_DNA"/>
</dbReference>
<comment type="caution">
    <text evidence="2">The sequence shown here is derived from an EMBL/GenBank/DDBJ whole genome shotgun (WGS) entry which is preliminary data.</text>
</comment>
<dbReference type="Proteomes" id="UP000007151">
    <property type="component" value="Unassembled WGS sequence"/>
</dbReference>
<keyword evidence="3" id="KW-1185">Reference proteome</keyword>
<sequence>MRDNSTRDGAHESMLGKAKKPQVTSKKVQSQEEYEALQSFLRSISSTATLPPYVKGETYSSVRGVFNQCLITCAVLILAAGAGHPIGFSAVALPQLRTENSTMRINDDMGSWIGKYCFYCRSDL</sequence>
<feature type="non-terminal residue" evidence="2">
    <location>
        <position position="124"/>
    </location>
</feature>
<protein>
    <submittedName>
        <fullName evidence="2">Uncharacterized protein</fullName>
    </submittedName>
</protein>
<feature type="compositionally biased region" description="Basic and acidic residues" evidence="1">
    <location>
        <begin position="1"/>
        <end position="11"/>
    </location>
</feature>
<accession>A0A212FJB8</accession>
<evidence type="ECO:0000313" key="2">
    <source>
        <dbReference type="EMBL" id="OWR53824.1"/>
    </source>
</evidence>
<reference evidence="2 3" key="1">
    <citation type="journal article" date="2011" name="Cell">
        <title>The monarch butterfly genome yields insights into long-distance migration.</title>
        <authorList>
            <person name="Zhan S."/>
            <person name="Merlin C."/>
            <person name="Boore J.L."/>
            <person name="Reppert S.M."/>
        </authorList>
    </citation>
    <scope>NUCLEOTIDE SEQUENCE [LARGE SCALE GENOMIC DNA]</scope>
    <source>
        <strain evidence="2">F-2</strain>
    </source>
</reference>
<feature type="region of interest" description="Disordered" evidence="1">
    <location>
        <begin position="1"/>
        <end position="30"/>
    </location>
</feature>
<dbReference type="InParanoid" id="A0A212FJB8"/>